<dbReference type="OrthoDB" id="5368631at2"/>
<evidence type="ECO:0000256" key="1">
    <source>
        <dbReference type="ARBA" id="ARBA00001946"/>
    </source>
</evidence>
<dbReference type="GO" id="GO:0000287">
    <property type="term" value="F:magnesium ion binding"/>
    <property type="evidence" value="ECO:0007669"/>
    <property type="project" value="UniProtKB-UniRule"/>
</dbReference>
<proteinExistence type="inferred from homology"/>
<dbReference type="GO" id="GO:0004540">
    <property type="term" value="F:RNA nuclease activity"/>
    <property type="evidence" value="ECO:0007669"/>
    <property type="project" value="InterPro"/>
</dbReference>
<keyword evidence="3 8" id="KW-0540">Nuclease</keyword>
<evidence type="ECO:0000313" key="10">
    <source>
        <dbReference type="EMBL" id="SDE53226.1"/>
    </source>
</evidence>
<feature type="domain" description="PIN" evidence="9">
    <location>
        <begin position="3"/>
        <end position="109"/>
    </location>
</feature>
<keyword evidence="11" id="KW-1185">Reference proteome</keyword>
<comment type="function">
    <text evidence="8">Toxic component of a toxin-antitoxin (TA) system. An RNase.</text>
</comment>
<reference evidence="11" key="1">
    <citation type="submission" date="2016-10" db="EMBL/GenBank/DDBJ databases">
        <authorList>
            <person name="Varghese N."/>
            <person name="Submissions S."/>
        </authorList>
    </citation>
    <scope>NUCLEOTIDE SEQUENCE [LARGE SCALE GENOMIC DNA]</scope>
    <source>
        <strain evidence="11">DSM 25329</strain>
    </source>
</reference>
<keyword evidence="6 8" id="KW-0460">Magnesium</keyword>
<dbReference type="PANTHER" id="PTHR33653:SF1">
    <property type="entry name" value="RIBONUCLEASE VAPC2"/>
    <property type="match status" value="1"/>
</dbReference>
<dbReference type="GO" id="GO:0016787">
    <property type="term" value="F:hydrolase activity"/>
    <property type="evidence" value="ECO:0007669"/>
    <property type="project" value="UniProtKB-KW"/>
</dbReference>
<dbReference type="SUPFAM" id="SSF88723">
    <property type="entry name" value="PIN domain-like"/>
    <property type="match status" value="1"/>
</dbReference>
<keyword evidence="5 8" id="KW-0378">Hydrolase</keyword>
<evidence type="ECO:0000313" key="11">
    <source>
        <dbReference type="Proteomes" id="UP000198748"/>
    </source>
</evidence>
<evidence type="ECO:0000256" key="7">
    <source>
        <dbReference type="ARBA" id="ARBA00038093"/>
    </source>
</evidence>
<evidence type="ECO:0000256" key="4">
    <source>
        <dbReference type="ARBA" id="ARBA00022723"/>
    </source>
</evidence>
<dbReference type="STRING" id="659014.SAMN04487996_105298"/>
<feature type="binding site" evidence="8">
    <location>
        <position position="5"/>
    </location>
    <ligand>
        <name>Mg(2+)</name>
        <dbReference type="ChEBI" id="CHEBI:18420"/>
    </ligand>
</feature>
<evidence type="ECO:0000256" key="2">
    <source>
        <dbReference type="ARBA" id="ARBA00022649"/>
    </source>
</evidence>
<dbReference type="InterPro" id="IPR002716">
    <property type="entry name" value="PIN_dom"/>
</dbReference>
<dbReference type="Gene3D" id="3.40.50.1010">
    <property type="entry name" value="5'-nuclease"/>
    <property type="match status" value="1"/>
</dbReference>
<keyword evidence="8" id="KW-0800">Toxin</keyword>
<dbReference type="InterPro" id="IPR029060">
    <property type="entry name" value="PIN-like_dom_sf"/>
</dbReference>
<evidence type="ECO:0000256" key="6">
    <source>
        <dbReference type="ARBA" id="ARBA00022842"/>
    </source>
</evidence>
<evidence type="ECO:0000259" key="9">
    <source>
        <dbReference type="Pfam" id="PF01850"/>
    </source>
</evidence>
<keyword evidence="2 8" id="KW-1277">Toxin-antitoxin system</keyword>
<comment type="cofactor">
    <cofactor evidence="1 8">
        <name>Mg(2+)</name>
        <dbReference type="ChEBI" id="CHEBI:18420"/>
    </cofactor>
</comment>
<name>A0A1G7DPZ6_9BACT</name>
<evidence type="ECO:0000256" key="3">
    <source>
        <dbReference type="ARBA" id="ARBA00022722"/>
    </source>
</evidence>
<dbReference type="GO" id="GO:0090729">
    <property type="term" value="F:toxin activity"/>
    <property type="evidence" value="ECO:0007669"/>
    <property type="project" value="UniProtKB-KW"/>
</dbReference>
<comment type="similarity">
    <text evidence="7 8">Belongs to the PINc/VapC protein family.</text>
</comment>
<evidence type="ECO:0000256" key="8">
    <source>
        <dbReference type="HAMAP-Rule" id="MF_00265"/>
    </source>
</evidence>
<dbReference type="RefSeq" id="WP_090148869.1">
    <property type="nucleotide sequence ID" value="NZ_FNAN01000005.1"/>
</dbReference>
<dbReference type="EMBL" id="FNAN01000005">
    <property type="protein sequence ID" value="SDE53226.1"/>
    <property type="molecule type" value="Genomic_DNA"/>
</dbReference>
<dbReference type="InterPro" id="IPR022907">
    <property type="entry name" value="VapC_family"/>
</dbReference>
<dbReference type="CDD" id="cd18741">
    <property type="entry name" value="PIN_VapC4-5_FitB-like"/>
    <property type="match status" value="1"/>
</dbReference>
<sequence length="126" mass="13868">MLLLDTNILIDYLRGKQPAIEFIDCIGKHGFAVNTIVVLELYNGCLNRAELAKIRRLLNGFMHFDLNEAIAKAATEIGHSFALSHSVTASDALIAATALIYNLELRTANLKDFRMIPGLKVSNALL</sequence>
<dbReference type="AlphaFoldDB" id="A0A1G7DPZ6"/>
<evidence type="ECO:0000256" key="5">
    <source>
        <dbReference type="ARBA" id="ARBA00022801"/>
    </source>
</evidence>
<dbReference type="PANTHER" id="PTHR33653">
    <property type="entry name" value="RIBONUCLEASE VAPC2"/>
    <property type="match status" value="1"/>
</dbReference>
<organism evidence="10 11">
    <name type="scientific">Dyadobacter soli</name>
    <dbReference type="NCBI Taxonomy" id="659014"/>
    <lineage>
        <taxon>Bacteria</taxon>
        <taxon>Pseudomonadati</taxon>
        <taxon>Bacteroidota</taxon>
        <taxon>Cytophagia</taxon>
        <taxon>Cytophagales</taxon>
        <taxon>Spirosomataceae</taxon>
        <taxon>Dyadobacter</taxon>
    </lineage>
</organism>
<feature type="binding site" evidence="8">
    <location>
        <position position="91"/>
    </location>
    <ligand>
        <name>Mg(2+)</name>
        <dbReference type="ChEBI" id="CHEBI:18420"/>
    </ligand>
</feature>
<gene>
    <name evidence="8" type="primary">vapC</name>
    <name evidence="10" type="ORF">SAMN04487996_105298</name>
</gene>
<dbReference type="InterPro" id="IPR050556">
    <property type="entry name" value="Type_II_TA_system_RNase"/>
</dbReference>
<accession>A0A1G7DPZ6</accession>
<dbReference type="HAMAP" id="MF_00265">
    <property type="entry name" value="VapC_Nob1"/>
    <property type="match status" value="1"/>
</dbReference>
<dbReference type="EC" id="3.1.-.-" evidence="8"/>
<dbReference type="Pfam" id="PF01850">
    <property type="entry name" value="PIN"/>
    <property type="match status" value="1"/>
</dbReference>
<protein>
    <recommendedName>
        <fullName evidence="8">Ribonuclease VapC</fullName>
        <shortName evidence="8">RNase VapC</shortName>
        <ecNumber evidence="8">3.1.-.-</ecNumber>
    </recommendedName>
    <alternativeName>
        <fullName evidence="8">Toxin VapC</fullName>
    </alternativeName>
</protein>
<keyword evidence="4 8" id="KW-0479">Metal-binding</keyword>
<dbReference type="Proteomes" id="UP000198748">
    <property type="component" value="Unassembled WGS sequence"/>
</dbReference>